<evidence type="ECO:0000313" key="2">
    <source>
        <dbReference type="EMBL" id="GMA24229.1"/>
    </source>
</evidence>
<organism evidence="2 3">
    <name type="scientific">Luteimicrobium album</name>
    <dbReference type="NCBI Taxonomy" id="1054550"/>
    <lineage>
        <taxon>Bacteria</taxon>
        <taxon>Bacillati</taxon>
        <taxon>Actinomycetota</taxon>
        <taxon>Actinomycetes</taxon>
        <taxon>Micrococcales</taxon>
        <taxon>Luteimicrobium</taxon>
    </lineage>
</organism>
<reference evidence="3" key="1">
    <citation type="journal article" date="2019" name="Int. J. Syst. Evol. Microbiol.">
        <title>The Global Catalogue of Microorganisms (GCM) 10K type strain sequencing project: providing services to taxonomists for standard genome sequencing and annotation.</title>
        <authorList>
            <consortium name="The Broad Institute Genomics Platform"/>
            <consortium name="The Broad Institute Genome Sequencing Center for Infectious Disease"/>
            <person name="Wu L."/>
            <person name="Ma J."/>
        </authorList>
    </citation>
    <scope>NUCLEOTIDE SEQUENCE [LARGE SCALE GENOMIC DNA]</scope>
    <source>
        <strain evidence="3">NBRC 106348</strain>
    </source>
</reference>
<dbReference type="SUPFAM" id="SSF53474">
    <property type="entry name" value="alpha/beta-Hydrolases"/>
    <property type="match status" value="1"/>
</dbReference>
<sequence>MGDGITITGGYTAAETDTMRRAAGALRDAAGRLDDARLDAARARAALRTGEVPWAGAVVPWSGTEVWTTRWGADAFAAVGAALDDVAAADGAVLRAAGALESLALAVLRAARLYDDHDGIAVRLLDAAVPAGIQVLAAELGRFVPPWAGGGDGRSAVASVAGAASWAFDGAAHAQRGGGLRVEEVTRGTVDGRPDQPLPDLAAPGSVEGALGMLEVPNKAGDGVMAVQRIGDGPDARYVVLLPGTQDWNVVGDGAGDFANPRDLTSDLDLVGGRASDYTDEAAEALARVVPEGASVVVVGHSLGGIAATRVVTNPVLRRRYRFTGLVTAGAPSGGIRVPDDTLTLNVENARELVSALDPGPDPPGPRHVVVHASGEDDVVRQALDGAPYGGGTHGLAVHAAVLAEARTRHDPALDRALAELDTSLGAGTPGAATRTWYFRGQRGGAAVVAPGRATSDDGGAEVSVGATPARPPR</sequence>
<keyword evidence="3" id="KW-1185">Reference proteome</keyword>
<dbReference type="EMBL" id="BSUK01000001">
    <property type="protein sequence ID" value="GMA24229.1"/>
    <property type="molecule type" value="Genomic_DNA"/>
</dbReference>
<dbReference type="Proteomes" id="UP001157091">
    <property type="component" value="Unassembled WGS sequence"/>
</dbReference>
<evidence type="ECO:0000256" key="1">
    <source>
        <dbReference type="SAM" id="MobiDB-lite"/>
    </source>
</evidence>
<dbReference type="RefSeq" id="WP_284293085.1">
    <property type="nucleotide sequence ID" value="NZ_BSUK01000001.1"/>
</dbReference>
<evidence type="ECO:0000313" key="3">
    <source>
        <dbReference type="Proteomes" id="UP001157091"/>
    </source>
</evidence>
<comment type="caution">
    <text evidence="2">The sequence shown here is derived from an EMBL/GenBank/DDBJ whole genome shotgun (WGS) entry which is preliminary data.</text>
</comment>
<evidence type="ECO:0008006" key="4">
    <source>
        <dbReference type="Google" id="ProtNLM"/>
    </source>
</evidence>
<dbReference type="Gene3D" id="3.40.50.1820">
    <property type="entry name" value="alpha/beta hydrolase"/>
    <property type="match status" value="1"/>
</dbReference>
<accession>A0ABQ6I364</accession>
<dbReference type="InterPro" id="IPR029058">
    <property type="entry name" value="AB_hydrolase_fold"/>
</dbReference>
<proteinExistence type="predicted"/>
<protein>
    <recommendedName>
        <fullName evidence="4">PGAP1-like protein</fullName>
    </recommendedName>
</protein>
<name>A0ABQ6I364_9MICO</name>
<gene>
    <name evidence="2" type="ORF">GCM10025864_19880</name>
</gene>
<feature type="region of interest" description="Disordered" evidence="1">
    <location>
        <begin position="450"/>
        <end position="474"/>
    </location>
</feature>